<gene>
    <name evidence="2" type="ORF">SAMN06297251_1269</name>
</gene>
<dbReference type="PANTHER" id="PTHR34989:SF1">
    <property type="entry name" value="PROTEIN HDED"/>
    <property type="match status" value="1"/>
</dbReference>
<accession>A0A1W2EI46</accession>
<dbReference type="RefSeq" id="WP_084412260.1">
    <property type="nucleotide sequence ID" value="NZ_FWXR01000026.1"/>
</dbReference>
<reference evidence="2 3" key="1">
    <citation type="submission" date="2017-04" db="EMBL/GenBank/DDBJ databases">
        <authorList>
            <person name="Afonso C.L."/>
            <person name="Miller P.J."/>
            <person name="Scott M.A."/>
            <person name="Spackman E."/>
            <person name="Goraichik I."/>
            <person name="Dimitrov K.M."/>
            <person name="Suarez D.L."/>
            <person name="Swayne D.E."/>
        </authorList>
    </citation>
    <scope>NUCLEOTIDE SEQUENCE [LARGE SCALE GENOMIC DNA]</scope>
    <source>
        <strain evidence="2 3">CGMCC 1.10972</strain>
    </source>
</reference>
<name>A0A1W2EI46_9HYPH</name>
<feature type="transmembrane region" description="Helical" evidence="1">
    <location>
        <begin position="31"/>
        <end position="52"/>
    </location>
</feature>
<dbReference type="InterPro" id="IPR005325">
    <property type="entry name" value="DUF308_memb"/>
</dbReference>
<sequence length="199" mass="20985">MSQTDLSIGRGPDARGPVNPLGPLHEHWKSYALQGALMTVIGTLALFAPWAATLATTLFFGWLLIMGGVLGLVATFRSWRSAGSWSHILLPLLALVLGVVIIADPFAGSITLTWVLALFFLLSGLGNLAIARLLRVSTGRFWLIAISGVVDIALALFLVFNLPMTAIWSVGLVIGISLATSGVALLAAALDARRHHPAG</sequence>
<dbReference type="AlphaFoldDB" id="A0A1W2EI46"/>
<dbReference type="PANTHER" id="PTHR34989">
    <property type="entry name" value="PROTEIN HDED"/>
    <property type="match status" value="1"/>
</dbReference>
<feature type="transmembrane region" description="Helical" evidence="1">
    <location>
        <begin position="88"/>
        <end position="108"/>
    </location>
</feature>
<evidence type="ECO:0000313" key="3">
    <source>
        <dbReference type="Proteomes" id="UP000192656"/>
    </source>
</evidence>
<keyword evidence="1" id="KW-0812">Transmembrane</keyword>
<feature type="transmembrane region" description="Helical" evidence="1">
    <location>
        <begin position="58"/>
        <end position="76"/>
    </location>
</feature>
<evidence type="ECO:0000256" key="1">
    <source>
        <dbReference type="SAM" id="Phobius"/>
    </source>
</evidence>
<dbReference type="Proteomes" id="UP000192656">
    <property type="component" value="Unassembled WGS sequence"/>
</dbReference>
<keyword evidence="3" id="KW-1185">Reference proteome</keyword>
<evidence type="ECO:0000313" key="2">
    <source>
        <dbReference type="EMBL" id="SMD09371.1"/>
    </source>
</evidence>
<keyword evidence="1" id="KW-1133">Transmembrane helix</keyword>
<protein>
    <submittedName>
        <fullName evidence="2">Uncharacterized membrane protein HdeD, DUF308 family</fullName>
    </submittedName>
</protein>
<feature type="transmembrane region" description="Helical" evidence="1">
    <location>
        <begin position="166"/>
        <end position="190"/>
    </location>
</feature>
<dbReference type="STRING" id="937218.SAMN06297251_1269"/>
<dbReference type="Pfam" id="PF03729">
    <property type="entry name" value="DUF308"/>
    <property type="match status" value="1"/>
</dbReference>
<dbReference type="OrthoDB" id="21979at2"/>
<dbReference type="GO" id="GO:0005886">
    <property type="term" value="C:plasma membrane"/>
    <property type="evidence" value="ECO:0007669"/>
    <property type="project" value="TreeGrafter"/>
</dbReference>
<organism evidence="2 3">
    <name type="scientific">Fulvimarina manganoxydans</name>
    <dbReference type="NCBI Taxonomy" id="937218"/>
    <lineage>
        <taxon>Bacteria</taxon>
        <taxon>Pseudomonadati</taxon>
        <taxon>Pseudomonadota</taxon>
        <taxon>Alphaproteobacteria</taxon>
        <taxon>Hyphomicrobiales</taxon>
        <taxon>Aurantimonadaceae</taxon>
        <taxon>Fulvimarina</taxon>
    </lineage>
</organism>
<feature type="transmembrane region" description="Helical" evidence="1">
    <location>
        <begin position="141"/>
        <end position="160"/>
    </location>
</feature>
<dbReference type="InterPro" id="IPR052712">
    <property type="entry name" value="Acid_resist_chaperone_HdeD"/>
</dbReference>
<proteinExistence type="predicted"/>
<feature type="transmembrane region" description="Helical" evidence="1">
    <location>
        <begin position="114"/>
        <end position="134"/>
    </location>
</feature>
<keyword evidence="1" id="KW-0472">Membrane</keyword>
<dbReference type="EMBL" id="FWXR01000026">
    <property type="protein sequence ID" value="SMD09371.1"/>
    <property type="molecule type" value="Genomic_DNA"/>
</dbReference>